<evidence type="ECO:0000256" key="1">
    <source>
        <dbReference type="ARBA" id="ARBA00004571"/>
    </source>
</evidence>
<keyword evidence="9 10" id="KW-0998">Cell outer membrane</keyword>
<feature type="signal peptide" evidence="12">
    <location>
        <begin position="1"/>
        <end position="24"/>
    </location>
</feature>
<feature type="domain" description="TonB-dependent receptor plug" evidence="14">
    <location>
        <begin position="54"/>
        <end position="154"/>
    </location>
</feature>
<evidence type="ECO:0000256" key="9">
    <source>
        <dbReference type="ARBA" id="ARBA00023237"/>
    </source>
</evidence>
<dbReference type="Pfam" id="PF00593">
    <property type="entry name" value="TonB_dep_Rec_b-barrel"/>
    <property type="match status" value="1"/>
</dbReference>
<comment type="caution">
    <text evidence="15">The sequence shown here is derived from an EMBL/GenBank/DDBJ whole genome shotgun (WGS) entry which is preliminary data.</text>
</comment>
<dbReference type="Proteomes" id="UP001184230">
    <property type="component" value="Unassembled WGS sequence"/>
</dbReference>
<dbReference type="PANTHER" id="PTHR30069">
    <property type="entry name" value="TONB-DEPENDENT OUTER MEMBRANE RECEPTOR"/>
    <property type="match status" value="1"/>
</dbReference>
<keyword evidence="12" id="KW-0732">Signal</keyword>
<evidence type="ECO:0000259" key="13">
    <source>
        <dbReference type="Pfam" id="PF00593"/>
    </source>
</evidence>
<keyword evidence="16" id="KW-1185">Reference proteome</keyword>
<comment type="similarity">
    <text evidence="2 10 11">Belongs to the TonB-dependent receptor family.</text>
</comment>
<evidence type="ECO:0000256" key="2">
    <source>
        <dbReference type="ARBA" id="ARBA00009810"/>
    </source>
</evidence>
<dbReference type="RefSeq" id="WP_309902827.1">
    <property type="nucleotide sequence ID" value="NZ_JAVDRF010000005.1"/>
</dbReference>
<feature type="domain" description="TonB-dependent receptor-like beta-barrel" evidence="13">
    <location>
        <begin position="253"/>
        <end position="666"/>
    </location>
</feature>
<evidence type="ECO:0000256" key="6">
    <source>
        <dbReference type="ARBA" id="ARBA00023077"/>
    </source>
</evidence>
<organism evidence="15 16">
    <name type="scientific">Variovorax soli</name>
    <dbReference type="NCBI Taxonomy" id="376815"/>
    <lineage>
        <taxon>Bacteria</taxon>
        <taxon>Pseudomonadati</taxon>
        <taxon>Pseudomonadota</taxon>
        <taxon>Betaproteobacteria</taxon>
        <taxon>Burkholderiales</taxon>
        <taxon>Comamonadaceae</taxon>
        <taxon>Variovorax</taxon>
    </lineage>
</organism>
<dbReference type="EMBL" id="JAVDRF010000005">
    <property type="protein sequence ID" value="MDR6537168.1"/>
    <property type="molecule type" value="Genomic_DNA"/>
</dbReference>
<keyword evidence="4 10" id="KW-1134">Transmembrane beta strand</keyword>
<keyword evidence="5 10" id="KW-0812">Transmembrane</keyword>
<keyword evidence="6 11" id="KW-0798">TonB box</keyword>
<evidence type="ECO:0000256" key="7">
    <source>
        <dbReference type="ARBA" id="ARBA00023136"/>
    </source>
</evidence>
<dbReference type="Gene3D" id="2.170.130.10">
    <property type="entry name" value="TonB-dependent receptor, plug domain"/>
    <property type="match status" value="1"/>
</dbReference>
<dbReference type="PROSITE" id="PS52016">
    <property type="entry name" value="TONB_DEPENDENT_REC_3"/>
    <property type="match status" value="1"/>
</dbReference>
<comment type="subcellular location">
    <subcellularLocation>
        <location evidence="1 10">Cell outer membrane</location>
        <topology evidence="1 10">Multi-pass membrane protein</topology>
    </subcellularLocation>
</comment>
<proteinExistence type="inferred from homology"/>
<dbReference type="InterPro" id="IPR036942">
    <property type="entry name" value="Beta-barrel_TonB_sf"/>
</dbReference>
<protein>
    <submittedName>
        <fullName evidence="15">Iron complex outermembrane receptor protein</fullName>
    </submittedName>
</protein>
<evidence type="ECO:0000256" key="12">
    <source>
        <dbReference type="SAM" id="SignalP"/>
    </source>
</evidence>
<feature type="chain" id="PRO_5047375385" evidence="12">
    <location>
        <begin position="25"/>
        <end position="701"/>
    </location>
</feature>
<evidence type="ECO:0000259" key="14">
    <source>
        <dbReference type="Pfam" id="PF07715"/>
    </source>
</evidence>
<dbReference type="InterPro" id="IPR000531">
    <property type="entry name" value="Beta-barrel_TonB"/>
</dbReference>
<reference evidence="15 16" key="1">
    <citation type="submission" date="2023-07" db="EMBL/GenBank/DDBJ databases">
        <title>Sorghum-associated microbial communities from plants grown in Nebraska, USA.</title>
        <authorList>
            <person name="Schachtman D."/>
        </authorList>
    </citation>
    <scope>NUCLEOTIDE SEQUENCE [LARGE SCALE GENOMIC DNA]</scope>
    <source>
        <strain evidence="15 16">DS1781</strain>
    </source>
</reference>
<dbReference type="InterPro" id="IPR037066">
    <property type="entry name" value="Plug_dom_sf"/>
</dbReference>
<evidence type="ECO:0000313" key="15">
    <source>
        <dbReference type="EMBL" id="MDR6537168.1"/>
    </source>
</evidence>
<sequence>MSSHFARNAVGLAVLSFMSCLAWAQSDAAAAPGGAALPEVTVTGNPLGASALIAPTTSVSGEQLLLRSQSTLGETLNNLPGVSSTYFGPNASRPTIRGQDGDRIRILQNGGSAPDASALSYDHAVPVDALVTERIEVLRGPSALQYGGSAVGGVVNVIDNRIPSEPLDGFGGRVDAGYATGNREKSGGVVLEGGNDRYALHVDAFSRDADDTQVPIELACENPRRPGLARKICNSANRADGGAIGGTLFFDQGWIGASASTYRSNYGTVAEDDVTIDMKSDRYALEGEWRPGGFFTSIHGKLSHTDYRHTEFEGAEPGTTFANKSNDLRIEARHRKIGGVEGLIGFTSETNRFSADGEEAFAPHSRTRSNALFMHEELGTSWGRLSFGARTEQVKVTSLGSPDPDITRFAVGERDFHPHSAALGALVDLAPQWQLTSNLAYTERAPKDYELFANGPHVATAAWEVGNPDLQKEKSVGLDLGAQWKSGANHARVNAYVTRFRNYIGLDASGNVRDGEGNINPGPVETADGLVFPDVLDEYVYRGVRARFTGLEASGNLRLLGTEGFAMADDGATLDLQWRGDLVRAKNTDTGEPLPRIAPARVGSTLVYGSGPWTARLGFDHYAAQRRVPGVGARPTDAFTLWNAAITYRMKVQRANLTWYARIDNLTNKLAYSATSILTTTAFPDAPLPGRSLKVGLRASF</sequence>
<dbReference type="InterPro" id="IPR039426">
    <property type="entry name" value="TonB-dep_rcpt-like"/>
</dbReference>
<evidence type="ECO:0000256" key="3">
    <source>
        <dbReference type="ARBA" id="ARBA00022448"/>
    </source>
</evidence>
<evidence type="ECO:0000256" key="8">
    <source>
        <dbReference type="ARBA" id="ARBA00023170"/>
    </source>
</evidence>
<evidence type="ECO:0000256" key="5">
    <source>
        <dbReference type="ARBA" id="ARBA00022692"/>
    </source>
</evidence>
<accession>A0ABU1NFC4</accession>
<evidence type="ECO:0000313" key="16">
    <source>
        <dbReference type="Proteomes" id="UP001184230"/>
    </source>
</evidence>
<keyword evidence="3 10" id="KW-0813">Transport</keyword>
<evidence type="ECO:0000256" key="4">
    <source>
        <dbReference type="ARBA" id="ARBA00022452"/>
    </source>
</evidence>
<dbReference type="InterPro" id="IPR012910">
    <property type="entry name" value="Plug_dom"/>
</dbReference>
<gene>
    <name evidence="15" type="ORF">J2739_002941</name>
</gene>
<dbReference type="PROSITE" id="PS51257">
    <property type="entry name" value="PROKAR_LIPOPROTEIN"/>
    <property type="match status" value="1"/>
</dbReference>
<keyword evidence="8 15" id="KW-0675">Receptor</keyword>
<evidence type="ECO:0000256" key="11">
    <source>
        <dbReference type="RuleBase" id="RU003357"/>
    </source>
</evidence>
<keyword evidence="7 10" id="KW-0472">Membrane</keyword>
<dbReference type="SUPFAM" id="SSF56935">
    <property type="entry name" value="Porins"/>
    <property type="match status" value="1"/>
</dbReference>
<name>A0ABU1NFC4_9BURK</name>
<dbReference type="CDD" id="cd01347">
    <property type="entry name" value="ligand_gated_channel"/>
    <property type="match status" value="1"/>
</dbReference>
<dbReference type="Pfam" id="PF07715">
    <property type="entry name" value="Plug"/>
    <property type="match status" value="1"/>
</dbReference>
<evidence type="ECO:0000256" key="10">
    <source>
        <dbReference type="PROSITE-ProRule" id="PRU01360"/>
    </source>
</evidence>
<dbReference type="PANTHER" id="PTHR30069:SF40">
    <property type="entry name" value="TONB-DEPENDENT RECEPTOR NMB0964-RELATED"/>
    <property type="match status" value="1"/>
</dbReference>
<dbReference type="Gene3D" id="2.40.170.20">
    <property type="entry name" value="TonB-dependent receptor, beta-barrel domain"/>
    <property type="match status" value="1"/>
</dbReference>